<accession>S7U1N5</accession>
<sequence>MATVNYAEISDAVREASRMKSFPLAVKFLKSADAFPEKTRAPARDLGKRITICQAVSMVRLYGWTVGLTKEDLICVPAMIAFGFSGAEDIGGTLGELFCTVGFHAEAASAADEAENMCTLENGAYPAILMAPLSKGLFEPDTVAFYGNAAQIMRLAQAAVHACGKRIAGSFGGKVECTEYLIAPFQTAAPRIAIPGLGDRIFSMTQDDELVLSIPGSLLLPMYESLTVVGKKIGARYPVPSYLNYQPEFPPMYGEMADRLKLF</sequence>
<keyword evidence="2" id="KW-1185">Reference proteome</keyword>
<evidence type="ECO:0000313" key="2">
    <source>
        <dbReference type="Proteomes" id="UP000014977"/>
    </source>
</evidence>
<dbReference type="Pfam" id="PF02596">
    <property type="entry name" value="DUF169"/>
    <property type="match status" value="1"/>
</dbReference>
<evidence type="ECO:0008006" key="3">
    <source>
        <dbReference type="Google" id="ProtNLM"/>
    </source>
</evidence>
<organism evidence="1 2">
    <name type="scientific">Desulfococcus multivorans DSM 2059</name>
    <dbReference type="NCBI Taxonomy" id="1121405"/>
    <lineage>
        <taxon>Bacteria</taxon>
        <taxon>Pseudomonadati</taxon>
        <taxon>Thermodesulfobacteriota</taxon>
        <taxon>Desulfobacteria</taxon>
        <taxon>Desulfobacterales</taxon>
        <taxon>Desulfococcaceae</taxon>
        <taxon>Desulfococcus</taxon>
    </lineage>
</organism>
<reference evidence="1 2" key="1">
    <citation type="journal article" date="2013" name="Genome Announc.">
        <title>Draft genome sequences for three mercury-methylating, sulfate-reducing bacteria.</title>
        <authorList>
            <person name="Brown S.D."/>
            <person name="Hurt R.A.Jr."/>
            <person name="Gilmour C.C."/>
            <person name="Elias D.A."/>
        </authorList>
    </citation>
    <scope>NUCLEOTIDE SEQUENCE [LARGE SCALE GENOMIC DNA]</scope>
    <source>
        <strain evidence="1 2">DSM 2059</strain>
    </source>
</reference>
<dbReference type="PANTHER" id="PTHR37954">
    <property type="entry name" value="BLL4979 PROTEIN"/>
    <property type="match status" value="1"/>
</dbReference>
<dbReference type="RefSeq" id="WP_020875023.1">
    <property type="nucleotide sequence ID" value="NZ_ATHJ01000061.1"/>
</dbReference>
<evidence type="ECO:0000313" key="1">
    <source>
        <dbReference type="EMBL" id="EPR42925.1"/>
    </source>
</evidence>
<dbReference type="PANTHER" id="PTHR37954:SF3">
    <property type="entry name" value="DUF169 DOMAIN-CONTAINING PROTEIN"/>
    <property type="match status" value="1"/>
</dbReference>
<name>S7U1N5_DESML</name>
<proteinExistence type="predicted"/>
<dbReference type="EMBL" id="ATHJ01000061">
    <property type="protein sequence ID" value="EPR42925.1"/>
    <property type="molecule type" value="Genomic_DNA"/>
</dbReference>
<protein>
    <recommendedName>
        <fullName evidence="3">DUF169 domain-containing protein</fullName>
    </recommendedName>
</protein>
<comment type="caution">
    <text evidence="1">The sequence shown here is derived from an EMBL/GenBank/DDBJ whole genome shotgun (WGS) entry which is preliminary data.</text>
</comment>
<dbReference type="eggNOG" id="COG2043">
    <property type="taxonomic scope" value="Bacteria"/>
</dbReference>
<dbReference type="InterPro" id="IPR003748">
    <property type="entry name" value="DUF169"/>
</dbReference>
<dbReference type="STRING" id="897.B2D07_10075"/>
<dbReference type="AlphaFoldDB" id="S7U1N5"/>
<gene>
    <name evidence="1" type="ORF">dsmv_0006</name>
</gene>
<dbReference type="OrthoDB" id="9777728at2"/>
<dbReference type="Proteomes" id="UP000014977">
    <property type="component" value="Unassembled WGS sequence"/>
</dbReference>